<evidence type="ECO:0000313" key="2">
    <source>
        <dbReference type="EMBL" id="MFC0557656.1"/>
    </source>
</evidence>
<name>A0ABV6NA46_9BACI</name>
<accession>A0ABV6NA46</accession>
<dbReference type="EMBL" id="JBHLTR010000003">
    <property type="protein sequence ID" value="MFC0557656.1"/>
    <property type="molecule type" value="Genomic_DNA"/>
</dbReference>
<dbReference type="Pfam" id="PF01928">
    <property type="entry name" value="CYTH"/>
    <property type="match status" value="1"/>
</dbReference>
<dbReference type="SMART" id="SM01118">
    <property type="entry name" value="CYTH"/>
    <property type="match status" value="1"/>
</dbReference>
<dbReference type="Proteomes" id="UP001589833">
    <property type="component" value="Unassembled WGS sequence"/>
</dbReference>
<reference evidence="2 3" key="1">
    <citation type="submission" date="2024-09" db="EMBL/GenBank/DDBJ databases">
        <authorList>
            <person name="Sun Q."/>
            <person name="Mori K."/>
        </authorList>
    </citation>
    <scope>NUCLEOTIDE SEQUENCE [LARGE SCALE GENOMIC DNA]</scope>
    <source>
        <strain evidence="2 3">NCAIM B.02301</strain>
    </source>
</reference>
<dbReference type="InterPro" id="IPR033469">
    <property type="entry name" value="CYTH-like_dom_sf"/>
</dbReference>
<organism evidence="2 3">
    <name type="scientific">Halalkalibacter alkalisediminis</name>
    <dbReference type="NCBI Taxonomy" id="935616"/>
    <lineage>
        <taxon>Bacteria</taxon>
        <taxon>Bacillati</taxon>
        <taxon>Bacillota</taxon>
        <taxon>Bacilli</taxon>
        <taxon>Bacillales</taxon>
        <taxon>Bacillaceae</taxon>
        <taxon>Halalkalibacter</taxon>
    </lineage>
</organism>
<dbReference type="InterPro" id="IPR009195">
    <property type="entry name" value="Uncharacterised_YjbK"/>
</dbReference>
<evidence type="ECO:0000313" key="3">
    <source>
        <dbReference type="Proteomes" id="UP001589833"/>
    </source>
</evidence>
<gene>
    <name evidence="2" type="ORF">ACFFH4_01145</name>
</gene>
<dbReference type="CDD" id="cd07762">
    <property type="entry name" value="CYTH-like_Pase_1"/>
    <property type="match status" value="1"/>
</dbReference>
<dbReference type="RefSeq" id="WP_273842910.1">
    <property type="nucleotide sequence ID" value="NZ_JAQQWT010000006.1"/>
</dbReference>
<dbReference type="Gene3D" id="2.40.320.10">
    <property type="entry name" value="Hypothetical Protein Pfu-838710-001"/>
    <property type="match status" value="1"/>
</dbReference>
<dbReference type="SUPFAM" id="SSF55154">
    <property type="entry name" value="CYTH-like phosphatases"/>
    <property type="match status" value="1"/>
</dbReference>
<dbReference type="PIRSF" id="PIRSF012526">
    <property type="entry name" value="CYTH_UCP012526"/>
    <property type="match status" value="1"/>
</dbReference>
<evidence type="ECO:0000259" key="1">
    <source>
        <dbReference type="PROSITE" id="PS51707"/>
    </source>
</evidence>
<proteinExistence type="predicted"/>
<keyword evidence="3" id="KW-1185">Reference proteome</keyword>
<dbReference type="InterPro" id="IPR023577">
    <property type="entry name" value="CYTH_domain"/>
</dbReference>
<protein>
    <submittedName>
        <fullName evidence="2">CYTH domain-containing protein</fullName>
    </submittedName>
</protein>
<feature type="domain" description="CYTH" evidence="1">
    <location>
        <begin position="4"/>
        <end position="192"/>
    </location>
</feature>
<sequence length="196" mass="22819">MSQEVEIEVKSMLTENNYYKLLKGFNLKETDAIVQHNHYFETSAFSLKEKKSGLRIREIAKTYTLTLKQPLKVGKLETHQPLSAVEWELAREKGKLPDGEVMKQLIQLEILVDQLEYQGTLTTSRIEIEYEGGILCFDKSSYFDQIDYELEYEGKTEEHAQATLSKILSKYELSPFPTENKVKRFFNSKLHRQNGN</sequence>
<comment type="caution">
    <text evidence="2">The sequence shown here is derived from an EMBL/GenBank/DDBJ whole genome shotgun (WGS) entry which is preliminary data.</text>
</comment>
<dbReference type="PROSITE" id="PS51707">
    <property type="entry name" value="CYTH"/>
    <property type="match status" value="1"/>
</dbReference>